<protein>
    <submittedName>
        <fullName evidence="1">Transposase</fullName>
    </submittedName>
</protein>
<dbReference type="GO" id="GO:0043565">
    <property type="term" value="F:sequence-specific DNA binding"/>
    <property type="evidence" value="ECO:0007669"/>
    <property type="project" value="InterPro"/>
</dbReference>
<proteinExistence type="predicted"/>
<reference evidence="1 2" key="1">
    <citation type="submission" date="2015-12" db="EMBL/GenBank/DDBJ databases">
        <title>Genome sequence of the marine Rhodobacteraceae strain O3.65, Candidatus Tritonibacter horizontis.</title>
        <authorList>
            <person name="Poehlein A."/>
            <person name="Giebel H.A."/>
            <person name="Voget S."/>
            <person name="Brinkhoff T."/>
        </authorList>
    </citation>
    <scope>NUCLEOTIDE SEQUENCE [LARGE SCALE GENOMIC DNA]</scope>
    <source>
        <strain evidence="1 2">O3.65</strain>
    </source>
</reference>
<evidence type="ECO:0000313" key="2">
    <source>
        <dbReference type="Proteomes" id="UP000068382"/>
    </source>
</evidence>
<dbReference type="InterPro" id="IPR002514">
    <property type="entry name" value="Transposase_8"/>
</dbReference>
<evidence type="ECO:0000313" key="1">
    <source>
        <dbReference type="EMBL" id="KUP93120.1"/>
    </source>
</evidence>
<dbReference type="InterPro" id="IPR036388">
    <property type="entry name" value="WH-like_DNA-bd_sf"/>
</dbReference>
<dbReference type="AlphaFoldDB" id="A0A132BZD6"/>
<sequence length="118" mass="13132">MARRPRRNHSAAFKAKVALAALKGDKTMSELATQFDLHPNQIKQWKDQLLEGVADVFDDKPKSKEPEIDITSLHAKIGQLTLENDLYEESFVNRRADAGRCAFAQRFHVSVPGGSIAA</sequence>
<dbReference type="Proteomes" id="UP000068382">
    <property type="component" value="Unassembled WGS sequence"/>
</dbReference>
<dbReference type="PATRIC" id="fig|1768241.3.peg.2129"/>
<dbReference type="GO" id="GO:0006313">
    <property type="term" value="P:DNA transposition"/>
    <property type="evidence" value="ECO:0007669"/>
    <property type="project" value="InterPro"/>
</dbReference>
<name>A0A132BZD6_9RHOB</name>
<dbReference type="OrthoDB" id="9803878at2"/>
<organism evidence="1 2">
    <name type="scientific">Tritonibacter horizontis</name>
    <dbReference type="NCBI Taxonomy" id="1768241"/>
    <lineage>
        <taxon>Bacteria</taxon>
        <taxon>Pseudomonadati</taxon>
        <taxon>Pseudomonadota</taxon>
        <taxon>Alphaproteobacteria</taxon>
        <taxon>Rhodobacterales</taxon>
        <taxon>Paracoccaceae</taxon>
        <taxon>Tritonibacter</taxon>
    </lineage>
</organism>
<keyword evidence="2" id="KW-1185">Reference proteome</keyword>
<dbReference type="Gene3D" id="1.10.10.10">
    <property type="entry name" value="Winged helix-like DNA-binding domain superfamily/Winged helix DNA-binding domain"/>
    <property type="match status" value="1"/>
</dbReference>
<dbReference type="InterPro" id="IPR010921">
    <property type="entry name" value="Trp_repressor/repl_initiator"/>
</dbReference>
<comment type="caution">
    <text evidence="1">The sequence shown here is derived from an EMBL/GenBank/DDBJ whole genome shotgun (WGS) entry which is preliminary data.</text>
</comment>
<gene>
    <name evidence="1" type="ORF">TRIHO_20260</name>
</gene>
<dbReference type="SUPFAM" id="SSF48295">
    <property type="entry name" value="TrpR-like"/>
    <property type="match status" value="1"/>
</dbReference>
<dbReference type="EMBL" id="LPUY01000060">
    <property type="protein sequence ID" value="KUP93120.1"/>
    <property type="molecule type" value="Genomic_DNA"/>
</dbReference>
<dbReference type="Pfam" id="PF01527">
    <property type="entry name" value="HTH_Tnp_1"/>
    <property type="match status" value="1"/>
</dbReference>
<dbReference type="GO" id="GO:0004803">
    <property type="term" value="F:transposase activity"/>
    <property type="evidence" value="ECO:0007669"/>
    <property type="project" value="InterPro"/>
</dbReference>
<accession>A0A132BZD6</accession>